<evidence type="ECO:0000313" key="3">
    <source>
        <dbReference type="Proteomes" id="UP000256645"/>
    </source>
</evidence>
<organism evidence="2 3">
    <name type="scientific">Coleophoma cylindrospora</name>
    <dbReference type="NCBI Taxonomy" id="1849047"/>
    <lineage>
        <taxon>Eukaryota</taxon>
        <taxon>Fungi</taxon>
        <taxon>Dikarya</taxon>
        <taxon>Ascomycota</taxon>
        <taxon>Pezizomycotina</taxon>
        <taxon>Leotiomycetes</taxon>
        <taxon>Helotiales</taxon>
        <taxon>Dermateaceae</taxon>
        <taxon>Coleophoma</taxon>
    </lineage>
</organism>
<proteinExistence type="predicted"/>
<evidence type="ECO:0000313" key="2">
    <source>
        <dbReference type="EMBL" id="RDW63325.1"/>
    </source>
</evidence>
<dbReference type="PROSITE" id="PS51257">
    <property type="entry name" value="PROKAR_LIPOPROTEIN"/>
    <property type="match status" value="1"/>
</dbReference>
<feature type="transmembrane region" description="Helical" evidence="1">
    <location>
        <begin position="42"/>
        <end position="60"/>
    </location>
</feature>
<evidence type="ECO:0008006" key="4">
    <source>
        <dbReference type="Google" id="ProtNLM"/>
    </source>
</evidence>
<feature type="transmembrane region" description="Helical" evidence="1">
    <location>
        <begin position="189"/>
        <end position="212"/>
    </location>
</feature>
<comment type="caution">
    <text evidence="2">The sequence shown here is derived from an EMBL/GenBank/DDBJ whole genome shotgun (WGS) entry which is preliminary data.</text>
</comment>
<keyword evidence="1" id="KW-0472">Membrane</keyword>
<dbReference type="PANTHER" id="PTHR35179">
    <property type="entry name" value="PROTEIN CBG02620"/>
    <property type="match status" value="1"/>
</dbReference>
<sequence length="320" mass="35478">MSSYKETQLSDVMGGLTIGLGIWAIAAACQRTKASTSPSQDPFIYMIWGSILTNTFMGIYEWLLINNKIPHILQFYMLQPLFWLFGFQLYFQIAMNTATVAATNKLTNCRVRFGMSAVLVVVNIIDFIIWAPAKLAFAQTLNFVEVNKYWDGISKGILLLIDIGLNLYLLLMILQLISKSGLLRSKTVVISNAWLLITSIIVDALVIGLGIWGSIDDSCMSIVLHPPLFMIKLLIQLFIASLIAELKSTSVDKYTPNKDLSRPQSIIMQGWNPGFLHGYQNQGTVISGSSSSTVTHSGILKTLEFDVSIVSEAQSRELPV</sequence>
<dbReference type="Proteomes" id="UP000256645">
    <property type="component" value="Unassembled WGS sequence"/>
</dbReference>
<evidence type="ECO:0000256" key="1">
    <source>
        <dbReference type="SAM" id="Phobius"/>
    </source>
</evidence>
<accession>A0A3D8QNE6</accession>
<dbReference type="PANTHER" id="PTHR35179:SF1">
    <property type="entry name" value="INTEGRAL MEMBRANE PROTEIN"/>
    <property type="match status" value="1"/>
</dbReference>
<feature type="transmembrane region" description="Helical" evidence="1">
    <location>
        <begin position="113"/>
        <end position="133"/>
    </location>
</feature>
<feature type="transmembrane region" description="Helical" evidence="1">
    <location>
        <begin position="224"/>
        <end position="244"/>
    </location>
</feature>
<dbReference type="OrthoDB" id="3205825at2759"/>
<dbReference type="EMBL" id="PDLM01000013">
    <property type="protein sequence ID" value="RDW63325.1"/>
    <property type="molecule type" value="Genomic_DNA"/>
</dbReference>
<keyword evidence="1" id="KW-1133">Transmembrane helix</keyword>
<feature type="transmembrane region" description="Helical" evidence="1">
    <location>
        <begin position="153"/>
        <end position="177"/>
    </location>
</feature>
<feature type="transmembrane region" description="Helical" evidence="1">
    <location>
        <begin position="12"/>
        <end position="30"/>
    </location>
</feature>
<dbReference type="AlphaFoldDB" id="A0A3D8QNE6"/>
<keyword evidence="3" id="KW-1185">Reference proteome</keyword>
<reference evidence="2 3" key="1">
    <citation type="journal article" date="2018" name="IMA Fungus">
        <title>IMA Genome-F 9: Draft genome sequence of Annulohypoxylon stygium, Aspergillus mulundensis, Berkeleyomyces basicola (syn. Thielaviopsis basicola), Ceratocystis smalleyi, two Cercospora beticola strains, Coleophoma cylindrospora, Fusarium fracticaudum, Phialophora cf. hyalina, and Morchella septimelata.</title>
        <authorList>
            <person name="Wingfield B.D."/>
            <person name="Bills G.F."/>
            <person name="Dong Y."/>
            <person name="Huang W."/>
            <person name="Nel W.J."/>
            <person name="Swalarsk-Parry B.S."/>
            <person name="Vaghefi N."/>
            <person name="Wilken P.M."/>
            <person name="An Z."/>
            <person name="de Beer Z.W."/>
            <person name="De Vos L."/>
            <person name="Chen L."/>
            <person name="Duong T.A."/>
            <person name="Gao Y."/>
            <person name="Hammerbacher A."/>
            <person name="Kikkert J.R."/>
            <person name="Li Y."/>
            <person name="Li H."/>
            <person name="Li K."/>
            <person name="Li Q."/>
            <person name="Liu X."/>
            <person name="Ma X."/>
            <person name="Naidoo K."/>
            <person name="Pethybridge S.J."/>
            <person name="Sun J."/>
            <person name="Steenkamp E.T."/>
            <person name="van der Nest M.A."/>
            <person name="van Wyk S."/>
            <person name="Wingfield M.J."/>
            <person name="Xiong C."/>
            <person name="Yue Q."/>
            <person name="Zhang X."/>
        </authorList>
    </citation>
    <scope>NUCLEOTIDE SEQUENCE [LARGE SCALE GENOMIC DNA]</scope>
    <source>
        <strain evidence="2 3">BP6252</strain>
    </source>
</reference>
<feature type="transmembrane region" description="Helical" evidence="1">
    <location>
        <begin position="80"/>
        <end position="101"/>
    </location>
</feature>
<name>A0A3D8QNE6_9HELO</name>
<gene>
    <name evidence="2" type="ORF">BP6252_10870</name>
</gene>
<protein>
    <recommendedName>
        <fullName evidence="4">Integral membrane protein</fullName>
    </recommendedName>
</protein>
<keyword evidence="1" id="KW-0812">Transmembrane</keyword>